<evidence type="ECO:0000313" key="1">
    <source>
        <dbReference type="EMBL" id="OGF41348.1"/>
    </source>
</evidence>
<dbReference type="InterPro" id="IPR023214">
    <property type="entry name" value="HAD_sf"/>
</dbReference>
<comment type="caution">
    <text evidence="1">The sequence shown here is derived from an EMBL/GenBank/DDBJ whole genome shotgun (WGS) entry which is preliminary data.</text>
</comment>
<dbReference type="PRINTS" id="PR00413">
    <property type="entry name" value="HADHALOGNASE"/>
</dbReference>
<dbReference type="InterPro" id="IPR041492">
    <property type="entry name" value="HAD_2"/>
</dbReference>
<accession>A0A1F5TR70</accession>
<dbReference type="NCBIfam" id="TIGR01549">
    <property type="entry name" value="HAD-SF-IA-v1"/>
    <property type="match status" value="1"/>
</dbReference>
<protein>
    <recommendedName>
        <fullName evidence="3">Haloacid dehalogenase</fullName>
    </recommendedName>
</protein>
<evidence type="ECO:0008006" key="3">
    <source>
        <dbReference type="Google" id="ProtNLM"/>
    </source>
</evidence>
<dbReference type="EMBL" id="MFGO01000010">
    <property type="protein sequence ID" value="OGF41348.1"/>
    <property type="molecule type" value="Genomic_DNA"/>
</dbReference>
<dbReference type="PANTHER" id="PTHR18901:SF38">
    <property type="entry name" value="PSEUDOURIDINE-5'-PHOSPHATASE"/>
    <property type="match status" value="1"/>
</dbReference>
<dbReference type="Gene3D" id="1.10.150.240">
    <property type="entry name" value="Putative phosphatase, domain 2"/>
    <property type="match status" value="1"/>
</dbReference>
<dbReference type="AlphaFoldDB" id="A0A1F5TR70"/>
<reference evidence="1 2" key="1">
    <citation type="journal article" date="2016" name="Nat. Commun.">
        <title>Thousands of microbial genomes shed light on interconnected biogeochemical processes in an aquifer system.</title>
        <authorList>
            <person name="Anantharaman K."/>
            <person name="Brown C.T."/>
            <person name="Hug L.A."/>
            <person name="Sharon I."/>
            <person name="Castelle C.J."/>
            <person name="Probst A.J."/>
            <person name="Thomas B.C."/>
            <person name="Singh A."/>
            <person name="Wilkins M.J."/>
            <person name="Karaoz U."/>
            <person name="Brodie E.L."/>
            <person name="Williams K.H."/>
            <person name="Hubbard S.S."/>
            <person name="Banfield J.F."/>
        </authorList>
    </citation>
    <scope>NUCLEOTIDE SEQUENCE [LARGE SCALE GENOMIC DNA]</scope>
</reference>
<dbReference type="Proteomes" id="UP000177579">
    <property type="component" value="Unassembled WGS sequence"/>
</dbReference>
<dbReference type="Pfam" id="PF13419">
    <property type="entry name" value="HAD_2"/>
    <property type="match status" value="1"/>
</dbReference>
<dbReference type="InterPro" id="IPR023198">
    <property type="entry name" value="PGP-like_dom2"/>
</dbReference>
<dbReference type="SFLD" id="SFLDS00003">
    <property type="entry name" value="Haloacid_Dehalogenase"/>
    <property type="match status" value="1"/>
</dbReference>
<dbReference type="InterPro" id="IPR006439">
    <property type="entry name" value="HAD-SF_hydro_IA"/>
</dbReference>
<dbReference type="SUPFAM" id="SSF56784">
    <property type="entry name" value="HAD-like"/>
    <property type="match status" value="1"/>
</dbReference>
<dbReference type="SFLD" id="SFLDG01129">
    <property type="entry name" value="C1.5:_HAD__Beta-PGM__Phosphata"/>
    <property type="match status" value="1"/>
</dbReference>
<dbReference type="InterPro" id="IPR036412">
    <property type="entry name" value="HAD-like_sf"/>
</dbReference>
<dbReference type="SFLD" id="SFLDG01135">
    <property type="entry name" value="C1.5.6:_HAD__Beta-PGM__Phospha"/>
    <property type="match status" value="1"/>
</dbReference>
<organism evidence="1 2">
    <name type="scientific">Candidatus Falkowbacteria bacterium RIFOXYD2_FULL_34_120</name>
    <dbReference type="NCBI Taxonomy" id="1798007"/>
    <lineage>
        <taxon>Bacteria</taxon>
        <taxon>Candidatus Falkowiibacteriota</taxon>
    </lineage>
</organism>
<dbReference type="Gene3D" id="3.40.50.1000">
    <property type="entry name" value="HAD superfamily/HAD-like"/>
    <property type="match status" value="1"/>
</dbReference>
<dbReference type="NCBIfam" id="TIGR01509">
    <property type="entry name" value="HAD-SF-IA-v3"/>
    <property type="match status" value="1"/>
</dbReference>
<sequence>MSSVKKEKFKAVIFDMDGVLIDSELIWFQKYHQLLALLAPSLSISVHKNLLGRSIEGIYDYLYDNYEGGLKIKNKRKFFKEYENFGISYIYNCTNLLFNADQVLAELKKCIPLALASSSPWTWINQSLELHNLQKYFKVVVSGQDLKKAKPNPDIYLKTAKELNCNPEDCLVIEDSVAGVEAGKNAKMQVLGLRNGFNHDQNLEKADKIINHLKEIIKVVC</sequence>
<gene>
    <name evidence="1" type="ORF">A2531_07110</name>
</gene>
<proteinExistence type="predicted"/>
<dbReference type="PANTHER" id="PTHR18901">
    <property type="entry name" value="2-DEOXYGLUCOSE-6-PHOSPHATE PHOSPHATASE 2"/>
    <property type="match status" value="1"/>
</dbReference>
<evidence type="ECO:0000313" key="2">
    <source>
        <dbReference type="Proteomes" id="UP000177579"/>
    </source>
</evidence>
<name>A0A1F5TR70_9BACT</name>